<proteinExistence type="predicted"/>
<dbReference type="PANTHER" id="PTHR36173:SF2">
    <property type="entry name" value="RIBONUCLEASE VAPC16"/>
    <property type="match status" value="1"/>
</dbReference>
<dbReference type="SUPFAM" id="SSF88723">
    <property type="entry name" value="PIN domain-like"/>
    <property type="match status" value="1"/>
</dbReference>
<dbReference type="InterPro" id="IPR052919">
    <property type="entry name" value="TA_system_RNase"/>
</dbReference>
<dbReference type="RefSeq" id="WP_251970758.1">
    <property type="nucleotide sequence ID" value="NZ_AP025730.1"/>
</dbReference>
<dbReference type="InterPro" id="IPR029060">
    <property type="entry name" value="PIN-like_dom_sf"/>
</dbReference>
<dbReference type="Pfam" id="PF01850">
    <property type="entry name" value="PIN"/>
    <property type="match status" value="1"/>
</dbReference>
<dbReference type="InterPro" id="IPR002716">
    <property type="entry name" value="PIN_dom"/>
</dbReference>
<dbReference type="Gene3D" id="3.40.50.1010">
    <property type="entry name" value="5'-nuclease"/>
    <property type="match status" value="1"/>
</dbReference>
<dbReference type="InterPro" id="IPR041705">
    <property type="entry name" value="PIN_Sll0205"/>
</dbReference>
<evidence type="ECO:0000313" key="2">
    <source>
        <dbReference type="EMBL" id="BDI07577.1"/>
    </source>
</evidence>
<organism evidence="2 3">
    <name type="scientific">Sphaerotilus microaerophilus</name>
    <dbReference type="NCBI Taxonomy" id="2914710"/>
    <lineage>
        <taxon>Bacteria</taxon>
        <taxon>Pseudomonadati</taxon>
        <taxon>Pseudomonadota</taxon>
        <taxon>Betaproteobacteria</taxon>
        <taxon>Burkholderiales</taxon>
        <taxon>Sphaerotilaceae</taxon>
        <taxon>Sphaerotilus</taxon>
    </lineage>
</organism>
<evidence type="ECO:0000313" key="3">
    <source>
        <dbReference type="Proteomes" id="UP001057498"/>
    </source>
</evidence>
<dbReference type="CDD" id="cd09872">
    <property type="entry name" value="PIN_Sll0205-like"/>
    <property type="match status" value="1"/>
</dbReference>
<dbReference type="PANTHER" id="PTHR36173">
    <property type="entry name" value="RIBONUCLEASE VAPC16-RELATED"/>
    <property type="match status" value="1"/>
</dbReference>
<keyword evidence="3" id="KW-1185">Reference proteome</keyword>
<accession>A0ABN6PT41</accession>
<feature type="domain" description="PIN" evidence="1">
    <location>
        <begin position="4"/>
        <end position="121"/>
    </location>
</feature>
<dbReference type="EMBL" id="AP025730">
    <property type="protein sequence ID" value="BDI07577.1"/>
    <property type="molecule type" value="Genomic_DNA"/>
</dbReference>
<gene>
    <name evidence="2" type="ORF">CATMQ487_45470</name>
</gene>
<evidence type="ECO:0000259" key="1">
    <source>
        <dbReference type="Pfam" id="PF01850"/>
    </source>
</evidence>
<sequence length="127" mass="14222">MRLLLDTHLLLWWLGWPQRLPAAARQAVETADQIYVSHASLWEMAIKCSLGKLTVDLQALCRQIEVDGFEWLPISAPHLLAVAALPPHDDHKDPFDRLLVAQALTEPLLLLTADAKLARYGSVVRLV</sequence>
<protein>
    <submittedName>
        <fullName evidence="2">Twitching motility protein PilT</fullName>
    </submittedName>
</protein>
<dbReference type="Proteomes" id="UP001057498">
    <property type="component" value="Chromosome"/>
</dbReference>
<reference evidence="2" key="1">
    <citation type="submission" date="2022-04" db="EMBL/GenBank/DDBJ databases">
        <title>Whole genome sequence of Sphaerotilus sp. FB-5.</title>
        <authorList>
            <person name="Takeda M."/>
            <person name="Narihara S."/>
            <person name="Akimoto M."/>
            <person name="Akimoto R."/>
            <person name="Nishiyashiki S."/>
            <person name="Murakami T."/>
        </authorList>
    </citation>
    <scope>NUCLEOTIDE SEQUENCE</scope>
    <source>
        <strain evidence="2">FB-5</strain>
    </source>
</reference>
<name>A0ABN6PT41_9BURK</name>